<comment type="subcellular location">
    <subcellularLocation>
        <location evidence="1">Cell inner membrane</location>
        <topology evidence="1">Multi-pass membrane protein</topology>
    </subcellularLocation>
</comment>
<keyword evidence="2" id="KW-0812">Transmembrane</keyword>
<dbReference type="EMBL" id="FOUR01000003">
    <property type="protein sequence ID" value="SFM98653.1"/>
    <property type="molecule type" value="Genomic_DNA"/>
</dbReference>
<feature type="transmembrane region" description="Helical" evidence="2">
    <location>
        <begin position="20"/>
        <end position="38"/>
    </location>
</feature>
<gene>
    <name evidence="3" type="ORF">SAMN04487961_1821</name>
</gene>
<keyword evidence="1 2" id="KW-0472">Membrane</keyword>
<feature type="transmembrane region" description="Helical" evidence="2">
    <location>
        <begin position="108"/>
        <end position="126"/>
    </location>
</feature>
<evidence type="ECO:0000256" key="1">
    <source>
        <dbReference type="PIRNR" id="PIRNR016789"/>
    </source>
</evidence>
<dbReference type="InterPro" id="IPR007401">
    <property type="entry name" value="DUF454"/>
</dbReference>
<feature type="transmembrane region" description="Helical" evidence="2">
    <location>
        <begin position="83"/>
        <end position="102"/>
    </location>
</feature>
<dbReference type="PANTHER" id="PTHR35813">
    <property type="entry name" value="INNER MEMBRANE PROTEIN YBAN"/>
    <property type="match status" value="1"/>
</dbReference>
<dbReference type="PANTHER" id="PTHR35813:SF1">
    <property type="entry name" value="INNER MEMBRANE PROTEIN YBAN"/>
    <property type="match status" value="1"/>
</dbReference>
<reference evidence="4" key="1">
    <citation type="submission" date="2016-10" db="EMBL/GenBank/DDBJ databases">
        <authorList>
            <person name="Varghese N."/>
            <person name="Submissions S."/>
        </authorList>
    </citation>
    <scope>NUCLEOTIDE SEQUENCE [LARGE SCALE GENOMIC DNA]</scope>
    <source>
        <strain evidence="4">CGMCC 1.6775</strain>
    </source>
</reference>
<evidence type="ECO:0000313" key="3">
    <source>
        <dbReference type="EMBL" id="SFM98653.1"/>
    </source>
</evidence>
<keyword evidence="2" id="KW-1133">Transmembrane helix</keyword>
<dbReference type="Proteomes" id="UP000199339">
    <property type="component" value="Unassembled WGS sequence"/>
</dbReference>
<evidence type="ECO:0000256" key="2">
    <source>
        <dbReference type="SAM" id="Phobius"/>
    </source>
</evidence>
<dbReference type="AlphaFoldDB" id="A0A1I4VBV4"/>
<keyword evidence="4" id="KW-1185">Reference proteome</keyword>
<accession>A0A1I4VBV4</accession>
<organism evidence="3 4">
    <name type="scientific">Marinobacter pelagius</name>
    <dbReference type="NCBI Taxonomy" id="379482"/>
    <lineage>
        <taxon>Bacteria</taxon>
        <taxon>Pseudomonadati</taxon>
        <taxon>Pseudomonadota</taxon>
        <taxon>Gammaproteobacteria</taxon>
        <taxon>Pseudomonadales</taxon>
        <taxon>Marinobacteraceae</taxon>
        <taxon>Marinobacter</taxon>
    </lineage>
</organism>
<protein>
    <recommendedName>
        <fullName evidence="1">Inner membrane protein</fullName>
    </recommendedName>
</protein>
<dbReference type="GO" id="GO:0005886">
    <property type="term" value="C:plasma membrane"/>
    <property type="evidence" value="ECO:0007669"/>
    <property type="project" value="UniProtKB-SubCell"/>
</dbReference>
<keyword evidence="1" id="KW-1003">Cell membrane</keyword>
<dbReference type="PIRSF" id="PIRSF016789">
    <property type="entry name" value="DUF454"/>
    <property type="match status" value="1"/>
</dbReference>
<dbReference type="Pfam" id="PF04304">
    <property type="entry name" value="DUF454"/>
    <property type="match status" value="1"/>
</dbReference>
<dbReference type="RefSeq" id="WP_245777405.1">
    <property type="nucleotide sequence ID" value="NZ_FOUR01000003.1"/>
</dbReference>
<proteinExistence type="predicted"/>
<sequence length="130" mass="13674">MNHSGGPVMGEPSGKTGFRILAYISAGLAVVGVVLPLLPTTPFVLLAAFFASRGSPAFAQWLDAHPRFGPAIDNWRRRRAVPVSAKVLACSMMVLSWAMLLLMGASLMVLGIVGACLAATACYLLTRPSC</sequence>
<name>A0A1I4VBV4_9GAMM</name>
<keyword evidence="1" id="KW-0997">Cell inner membrane</keyword>
<evidence type="ECO:0000313" key="4">
    <source>
        <dbReference type="Proteomes" id="UP000199339"/>
    </source>
</evidence>